<dbReference type="RefSeq" id="WP_091265988.1">
    <property type="nucleotide sequence ID" value="NZ_FMCS01000007.1"/>
</dbReference>
<accession>A0A1C4Y3S1</accession>
<feature type="domain" description="Hemerythrin-like" evidence="1">
    <location>
        <begin position="24"/>
        <end position="124"/>
    </location>
</feature>
<dbReference type="Proteomes" id="UP000199629">
    <property type="component" value="Unassembled WGS sequence"/>
</dbReference>
<sequence length="205" mass="22111">MTVPLPPLPPTADDAYRPGGRSLADLVDREHRALLGLAAQVTDAGLEPARRREVLDVLTAAVSRHLSAEEQYLFPAARAAVPESAELVDREIEADAALLTALKGLSGPDDPGLADVAERVRRHVGRVAALVTPLREVASDAELIRLGNRWEIAEEAAPTRPHPGTPATPPWNKIVEPAVGVLDKVRDVVTGRRTRLADLERPRDL</sequence>
<protein>
    <submittedName>
        <fullName evidence="2">Hemerythrin HHE cation binding domain-containing protein</fullName>
    </submittedName>
</protein>
<dbReference type="PANTHER" id="PTHR35585:SF1">
    <property type="entry name" value="HHE DOMAIN PROTEIN (AFU_ORTHOLOGUE AFUA_4G00730)"/>
    <property type="match status" value="1"/>
</dbReference>
<proteinExistence type="predicted"/>
<evidence type="ECO:0000259" key="1">
    <source>
        <dbReference type="Pfam" id="PF01814"/>
    </source>
</evidence>
<dbReference type="EMBL" id="FMCS01000007">
    <property type="protein sequence ID" value="SCF15358.1"/>
    <property type="molecule type" value="Genomic_DNA"/>
</dbReference>
<evidence type="ECO:0000313" key="2">
    <source>
        <dbReference type="EMBL" id="SCF15358.1"/>
    </source>
</evidence>
<dbReference type="InterPro" id="IPR012312">
    <property type="entry name" value="Hemerythrin-like"/>
</dbReference>
<dbReference type="Pfam" id="PF01814">
    <property type="entry name" value="Hemerythrin"/>
    <property type="match status" value="1"/>
</dbReference>
<keyword evidence="3" id="KW-1185">Reference proteome</keyword>
<dbReference type="AlphaFoldDB" id="A0A1C4Y3S1"/>
<organism evidence="2 3">
    <name type="scientific">Micromonospora chaiyaphumensis</name>
    <dbReference type="NCBI Taxonomy" id="307119"/>
    <lineage>
        <taxon>Bacteria</taxon>
        <taxon>Bacillati</taxon>
        <taxon>Actinomycetota</taxon>
        <taxon>Actinomycetes</taxon>
        <taxon>Micromonosporales</taxon>
        <taxon>Micromonosporaceae</taxon>
        <taxon>Micromonospora</taxon>
    </lineage>
</organism>
<reference evidence="3" key="1">
    <citation type="submission" date="2016-06" db="EMBL/GenBank/DDBJ databases">
        <authorList>
            <person name="Varghese N."/>
            <person name="Submissions Spin"/>
        </authorList>
    </citation>
    <scope>NUCLEOTIDE SEQUENCE [LARGE SCALE GENOMIC DNA]</scope>
    <source>
        <strain evidence="3">DSM 45246</strain>
    </source>
</reference>
<evidence type="ECO:0000313" key="3">
    <source>
        <dbReference type="Proteomes" id="UP000199629"/>
    </source>
</evidence>
<gene>
    <name evidence="2" type="ORF">GA0070214_107135</name>
</gene>
<dbReference type="Gene3D" id="1.20.120.520">
    <property type="entry name" value="nmb1532 protein domain like"/>
    <property type="match status" value="1"/>
</dbReference>
<dbReference type="PANTHER" id="PTHR35585">
    <property type="entry name" value="HHE DOMAIN PROTEIN (AFU_ORTHOLOGUE AFUA_4G00730)"/>
    <property type="match status" value="1"/>
</dbReference>
<name>A0A1C4Y3S1_9ACTN</name>